<evidence type="ECO:0000256" key="4">
    <source>
        <dbReference type="ARBA" id="ARBA00023128"/>
    </source>
</evidence>
<name>A0A9P4XVG6_CRYP1</name>
<keyword evidence="9" id="KW-1185">Reference proteome</keyword>
<dbReference type="InterPro" id="IPR018305">
    <property type="entry name" value="Ribosomal_m50"/>
</dbReference>
<feature type="compositionally biased region" description="Polar residues" evidence="7">
    <location>
        <begin position="1"/>
        <end position="11"/>
    </location>
</feature>
<evidence type="ECO:0000256" key="7">
    <source>
        <dbReference type="SAM" id="MobiDB-lite"/>
    </source>
</evidence>
<feature type="region of interest" description="Disordered" evidence="7">
    <location>
        <begin position="1"/>
        <end position="63"/>
    </location>
</feature>
<evidence type="ECO:0000256" key="3">
    <source>
        <dbReference type="ARBA" id="ARBA00022980"/>
    </source>
</evidence>
<reference evidence="8" key="1">
    <citation type="journal article" date="2020" name="Phytopathology">
        <title>Genome sequence of the chestnut blight fungus Cryphonectria parasitica EP155: A fundamental resource for an archetypical invasive plant pathogen.</title>
        <authorList>
            <person name="Crouch J.A."/>
            <person name="Dawe A."/>
            <person name="Aerts A."/>
            <person name="Barry K."/>
            <person name="Churchill A.C.L."/>
            <person name="Grimwood J."/>
            <person name="Hillman B."/>
            <person name="Milgroom M.G."/>
            <person name="Pangilinan J."/>
            <person name="Smith M."/>
            <person name="Salamov A."/>
            <person name="Schmutz J."/>
            <person name="Yadav J."/>
            <person name="Grigoriev I.V."/>
            <person name="Nuss D."/>
        </authorList>
    </citation>
    <scope>NUCLEOTIDE SEQUENCE</scope>
    <source>
        <strain evidence="8">EP155</strain>
    </source>
</reference>
<proteinExistence type="inferred from homology"/>
<evidence type="ECO:0000256" key="1">
    <source>
        <dbReference type="ARBA" id="ARBA00004173"/>
    </source>
</evidence>
<dbReference type="Proteomes" id="UP000803844">
    <property type="component" value="Unassembled WGS sequence"/>
</dbReference>
<keyword evidence="3" id="KW-0689">Ribosomal protein</keyword>
<gene>
    <name evidence="8" type="ORF">M406DRAFT_281738</name>
</gene>
<dbReference type="EMBL" id="MU032351">
    <property type="protein sequence ID" value="KAF3761656.1"/>
    <property type="molecule type" value="Genomic_DNA"/>
</dbReference>
<keyword evidence="5" id="KW-0687">Ribonucleoprotein</keyword>
<dbReference type="GO" id="GO:1990904">
    <property type="term" value="C:ribonucleoprotein complex"/>
    <property type="evidence" value="ECO:0007669"/>
    <property type="project" value="UniProtKB-KW"/>
</dbReference>
<dbReference type="AlphaFoldDB" id="A0A9P4XVG6"/>
<feature type="compositionally biased region" description="Acidic residues" evidence="7">
    <location>
        <begin position="47"/>
        <end position="58"/>
    </location>
</feature>
<dbReference type="GO" id="GO:0005840">
    <property type="term" value="C:ribosome"/>
    <property type="evidence" value="ECO:0007669"/>
    <property type="project" value="UniProtKB-KW"/>
</dbReference>
<accession>A0A9P4XVG6</accession>
<feature type="non-terminal residue" evidence="8">
    <location>
        <position position="370"/>
    </location>
</feature>
<keyword evidence="4" id="KW-0496">Mitochondrion</keyword>
<comment type="caution">
    <text evidence="8">The sequence shown here is derived from an EMBL/GenBank/DDBJ whole genome shotgun (WGS) entry which is preliminary data.</text>
</comment>
<dbReference type="GO" id="GO:0005739">
    <property type="term" value="C:mitochondrion"/>
    <property type="evidence" value="ECO:0007669"/>
    <property type="project" value="UniProtKB-SubCell"/>
</dbReference>
<dbReference type="GeneID" id="63835580"/>
<evidence type="ECO:0000256" key="5">
    <source>
        <dbReference type="ARBA" id="ARBA00023274"/>
    </source>
</evidence>
<comment type="similarity">
    <text evidence="2">Belongs to the mitochondrion-specific ribosomal protein mL50 family.</text>
</comment>
<comment type="subcellular location">
    <subcellularLocation>
        <location evidence="1">Mitochondrion</location>
    </subcellularLocation>
</comment>
<dbReference type="RefSeq" id="XP_040772635.1">
    <property type="nucleotide sequence ID" value="XM_040918451.1"/>
</dbReference>
<evidence type="ECO:0000313" key="8">
    <source>
        <dbReference type="EMBL" id="KAF3761656.1"/>
    </source>
</evidence>
<evidence type="ECO:0000256" key="6">
    <source>
        <dbReference type="ARBA" id="ARBA00035183"/>
    </source>
</evidence>
<evidence type="ECO:0000313" key="9">
    <source>
        <dbReference type="Proteomes" id="UP000803844"/>
    </source>
</evidence>
<sequence length="370" mass="40440">MATPRAFSTTPHPAFHSSRPWADKTSNSGPSADEAKVSYPREVQAEAQEDASLSEEQDPFTAIQAESSHAAPVPLQTDLVLPPADTIVAPRPDDLDTAADQYEPASSAADLEVVGGLGDWFSEKNDNWGASKAFVGFGAAQRIDNSELLILCARRAVLEAFAIVESLKGTKKKGGLLKEAWARDGGRDGMLRVLGLTLEVDSEGQALVKGDVKGIVQALSARQATNAAPEEQMEISAEEAKEIIKSWDGSWKKISLEDVRVKFAITKRIFQLTGQTIPDAKLLYVNTVGSLLSFLVKPPPARTVMQAIEQRGELAQLPNVEVFAKRQTPVHEAQRVGRWKVIQQELEKRGLPVLGSDHVDKYREREWLRG</sequence>
<organism evidence="8 9">
    <name type="scientific">Cryphonectria parasitica (strain ATCC 38755 / EP155)</name>
    <dbReference type="NCBI Taxonomy" id="660469"/>
    <lineage>
        <taxon>Eukaryota</taxon>
        <taxon>Fungi</taxon>
        <taxon>Dikarya</taxon>
        <taxon>Ascomycota</taxon>
        <taxon>Pezizomycotina</taxon>
        <taxon>Sordariomycetes</taxon>
        <taxon>Sordariomycetidae</taxon>
        <taxon>Diaporthales</taxon>
        <taxon>Cryphonectriaceae</taxon>
        <taxon>Cryphonectria-Endothia species complex</taxon>
        <taxon>Cryphonectria</taxon>
    </lineage>
</organism>
<protein>
    <recommendedName>
        <fullName evidence="6">Large ribosomal subunit protein mL50</fullName>
    </recommendedName>
</protein>
<dbReference type="Pfam" id="PF10501">
    <property type="entry name" value="Ribosomal_L50"/>
    <property type="match status" value="1"/>
</dbReference>
<evidence type="ECO:0000256" key="2">
    <source>
        <dbReference type="ARBA" id="ARBA00008860"/>
    </source>
</evidence>
<dbReference type="OrthoDB" id="6220758at2759"/>